<dbReference type="Pfam" id="PF08477">
    <property type="entry name" value="Roc"/>
    <property type="match status" value="1"/>
</dbReference>
<dbReference type="Pfam" id="PF00531">
    <property type="entry name" value="Death"/>
    <property type="match status" value="2"/>
</dbReference>
<dbReference type="PANTHER" id="PTHR47508:SF1">
    <property type="entry name" value="NON-SPECIFIC SERINE_THREONINE PROTEIN KINASE"/>
    <property type="match status" value="1"/>
</dbReference>
<dbReference type="PANTHER" id="PTHR47508">
    <property type="entry name" value="SAM DOMAIN-CONTAINING PROTEIN-RELATED"/>
    <property type="match status" value="1"/>
</dbReference>
<dbReference type="CDD" id="cd01670">
    <property type="entry name" value="Death"/>
    <property type="match status" value="2"/>
</dbReference>
<feature type="compositionally biased region" description="Acidic residues" evidence="2">
    <location>
        <begin position="273"/>
        <end position="291"/>
    </location>
</feature>
<dbReference type="InterPro" id="IPR011029">
    <property type="entry name" value="DEATH-like_dom_sf"/>
</dbReference>
<dbReference type="SMART" id="SM00005">
    <property type="entry name" value="DEATH"/>
    <property type="match status" value="2"/>
</dbReference>
<evidence type="ECO:0000256" key="1">
    <source>
        <dbReference type="SAM" id="Coils"/>
    </source>
</evidence>
<dbReference type="Gene3D" id="1.10.533.10">
    <property type="entry name" value="Death Domain, Fas"/>
    <property type="match status" value="2"/>
</dbReference>
<dbReference type="InterPro" id="IPR036388">
    <property type="entry name" value="WH-like_DNA-bd_sf"/>
</dbReference>
<evidence type="ECO:0000256" key="2">
    <source>
        <dbReference type="SAM" id="MobiDB-lite"/>
    </source>
</evidence>
<keyword evidence="5" id="KW-1185">Reference proteome</keyword>
<evidence type="ECO:0000259" key="3">
    <source>
        <dbReference type="PROSITE" id="PS50017"/>
    </source>
</evidence>
<name>A0ABN8P4R7_9CNID</name>
<dbReference type="Gene3D" id="3.40.50.300">
    <property type="entry name" value="P-loop containing nucleotide triphosphate hydrolases"/>
    <property type="match status" value="1"/>
</dbReference>
<dbReference type="SUPFAM" id="SSF52540">
    <property type="entry name" value="P-loop containing nucleoside triphosphate hydrolases"/>
    <property type="match status" value="1"/>
</dbReference>
<evidence type="ECO:0000313" key="5">
    <source>
        <dbReference type="Proteomes" id="UP001159405"/>
    </source>
</evidence>
<dbReference type="InterPro" id="IPR000488">
    <property type="entry name" value="Death_dom"/>
</dbReference>
<gene>
    <name evidence="4" type="ORF">PLOB_00036576</name>
</gene>
<sequence length="1019" mass="116380">MLMEWKHIEGRRATYRVLYHALCHPFVNRRDLAYKFCIAASSSLLQIGPSSSRGSFSQTEDRGVQRIKHGVVVNDELKLLSFKIENWRSLARRLHFMEAEIEAFDKEKENVNEKVYLMLIEWKSRKGSGATYQVLHDALCQPRVNHRDLADKFCIDARPSLSQIPSEITAQGPRAVRAFENALKNGEVKVYRGRIMFVGQDRAGKTSLKKSFQGLPFSPTQCSTDGIDVDCLEFDYEGDQVKNWRVTDETFGLSQHLNVLAKKAAVQLKKEEEQEEQGEGGEEEEEEEEEEDTKHHLRDVPKDEGPDMEAETVKTKEALESGGDKSARKKPEIPELLFDPAVPPDEFMSLLEQYLKDLDLLTDANTGESHITLDLWDFAGQDLYYASHTTFLSQRAVYMLVYNLNKGLKEIAQPCVRQGDQDIKLKNPNQETNIENLLSWLVSICSLRSSEEMDEEKARNDPYYRPPVFIVGTHADTPCENVDEMLSQIDKEISNLEKSLKNHVIDCFSVDNERGSSDERFVELKNRMVEVLNKEPYMGEVRPIRWLNFEKVISALKERNVHYLEVEQIQAIARDKCFVTDEDEFNLMMNFYHDLGVIVKHTNTVVVNAHWLIDVFRKLITIPNLKGMDPVPKNEWKNLQNTGILSTVLVDHVFRPLNVSSVVKKDILSLMEHFGLISKFSTSSGEKYYVPAQMRVGIGSLPNVVPSSSDPCPLYIDFGTGFVPHGVFAQIVCRSISWISGMEIHKNTSKRLRKNRGKDDIKLSQNGAFFIIRRDVTAHRLKLVCKKRFIKIVLKKEGEAQQFPDDSSNEMATQVRESLENTLEVLADEFRYLHGLQYSLCVACPSCVVEGQECTKCGKLCCKQDTCLDLVDVYPGDQMFCTVTQEAVKVNGIEQWFPKTTKEECPFTSSVGAQSLPDNIKEVQPTYQELELLSGELETWKPLGRQLGFKEAELIAVHKNNEEWSEKKIKMLIKWKWRKGTDATYGVLYRALCYSTVGRTDLAQTFCCHRLQATCISTK</sequence>
<dbReference type="Proteomes" id="UP001159405">
    <property type="component" value="Unassembled WGS sequence"/>
</dbReference>
<dbReference type="SUPFAM" id="SSF47986">
    <property type="entry name" value="DEATH domain"/>
    <property type="match status" value="2"/>
</dbReference>
<feature type="region of interest" description="Disordered" evidence="2">
    <location>
        <begin position="268"/>
        <end position="332"/>
    </location>
</feature>
<feature type="compositionally biased region" description="Basic and acidic residues" evidence="2">
    <location>
        <begin position="292"/>
        <end position="332"/>
    </location>
</feature>
<evidence type="ECO:0000313" key="4">
    <source>
        <dbReference type="EMBL" id="CAH3132945.1"/>
    </source>
</evidence>
<proteinExistence type="predicted"/>
<organism evidence="4 5">
    <name type="scientific">Porites lobata</name>
    <dbReference type="NCBI Taxonomy" id="104759"/>
    <lineage>
        <taxon>Eukaryota</taxon>
        <taxon>Metazoa</taxon>
        <taxon>Cnidaria</taxon>
        <taxon>Anthozoa</taxon>
        <taxon>Hexacorallia</taxon>
        <taxon>Scleractinia</taxon>
        <taxon>Fungiina</taxon>
        <taxon>Poritidae</taxon>
        <taxon>Porites</taxon>
    </lineage>
</organism>
<dbReference type="InterPro" id="IPR027417">
    <property type="entry name" value="P-loop_NTPase"/>
</dbReference>
<comment type="caution">
    <text evidence="4">The sequence shown here is derived from an EMBL/GenBank/DDBJ whole genome shotgun (WGS) entry which is preliminary data.</text>
</comment>
<feature type="domain" description="Death" evidence="3">
    <location>
        <begin position="85"/>
        <end position="139"/>
    </location>
</feature>
<dbReference type="PROSITE" id="PS50017">
    <property type="entry name" value="DEATH_DOMAIN"/>
    <property type="match status" value="2"/>
</dbReference>
<reference evidence="4 5" key="1">
    <citation type="submission" date="2022-05" db="EMBL/GenBank/DDBJ databases">
        <authorList>
            <consortium name="Genoscope - CEA"/>
            <person name="William W."/>
        </authorList>
    </citation>
    <scope>NUCLEOTIDE SEQUENCE [LARGE SCALE GENOMIC DNA]</scope>
</reference>
<feature type="domain" description="Death" evidence="3">
    <location>
        <begin position="938"/>
        <end position="992"/>
    </location>
</feature>
<dbReference type="EMBL" id="CALNXK010000052">
    <property type="protein sequence ID" value="CAH3132945.1"/>
    <property type="molecule type" value="Genomic_DNA"/>
</dbReference>
<dbReference type="Gene3D" id="1.10.10.10">
    <property type="entry name" value="Winged helix-like DNA-binding domain superfamily/Winged helix DNA-binding domain"/>
    <property type="match status" value="1"/>
</dbReference>
<accession>A0ABN8P4R7</accession>
<feature type="coiled-coil region" evidence="1">
    <location>
        <begin position="479"/>
        <end position="506"/>
    </location>
</feature>
<protein>
    <recommendedName>
        <fullName evidence="3">Death domain-containing protein</fullName>
    </recommendedName>
</protein>
<keyword evidence="1" id="KW-0175">Coiled coil</keyword>